<reference evidence="1 2" key="1">
    <citation type="journal article" date="2019" name="Plant Biotechnol. J.">
        <title>The red bayberry genome and genetic basis of sex determination.</title>
        <authorList>
            <person name="Jia H.M."/>
            <person name="Jia H.J."/>
            <person name="Cai Q.L."/>
            <person name="Wang Y."/>
            <person name="Zhao H.B."/>
            <person name="Yang W.F."/>
            <person name="Wang G.Y."/>
            <person name="Li Y.H."/>
            <person name="Zhan D.L."/>
            <person name="Shen Y.T."/>
            <person name="Niu Q.F."/>
            <person name="Chang L."/>
            <person name="Qiu J."/>
            <person name="Zhao L."/>
            <person name="Xie H.B."/>
            <person name="Fu W.Y."/>
            <person name="Jin J."/>
            <person name="Li X.W."/>
            <person name="Jiao Y."/>
            <person name="Zhou C.C."/>
            <person name="Tu T."/>
            <person name="Chai C.Y."/>
            <person name="Gao J.L."/>
            <person name="Fan L.J."/>
            <person name="van de Weg E."/>
            <person name="Wang J.Y."/>
            <person name="Gao Z.S."/>
        </authorList>
    </citation>
    <scope>NUCLEOTIDE SEQUENCE [LARGE SCALE GENOMIC DNA]</scope>
    <source>
        <tissue evidence="1">Leaves</tissue>
    </source>
</reference>
<evidence type="ECO:0000313" key="1">
    <source>
        <dbReference type="EMBL" id="KAB1219379.1"/>
    </source>
</evidence>
<accession>A0A6A1W2A3</accession>
<dbReference type="EMBL" id="RXIC02000021">
    <property type="protein sequence ID" value="KAB1219379.1"/>
    <property type="molecule type" value="Genomic_DNA"/>
</dbReference>
<organism evidence="1 2">
    <name type="scientific">Morella rubra</name>
    <name type="common">Chinese bayberry</name>
    <dbReference type="NCBI Taxonomy" id="262757"/>
    <lineage>
        <taxon>Eukaryota</taxon>
        <taxon>Viridiplantae</taxon>
        <taxon>Streptophyta</taxon>
        <taxon>Embryophyta</taxon>
        <taxon>Tracheophyta</taxon>
        <taxon>Spermatophyta</taxon>
        <taxon>Magnoliopsida</taxon>
        <taxon>eudicotyledons</taxon>
        <taxon>Gunneridae</taxon>
        <taxon>Pentapetalae</taxon>
        <taxon>rosids</taxon>
        <taxon>fabids</taxon>
        <taxon>Fagales</taxon>
        <taxon>Myricaceae</taxon>
        <taxon>Morella</taxon>
    </lineage>
</organism>
<protein>
    <submittedName>
        <fullName evidence="1">Uncharacterized protein</fullName>
    </submittedName>
</protein>
<dbReference type="Proteomes" id="UP000516437">
    <property type="component" value="Chromosome 3"/>
</dbReference>
<dbReference type="AlphaFoldDB" id="A0A6A1W2A3"/>
<name>A0A6A1W2A3_9ROSI</name>
<sequence>MVNMFDKLMEAALAVDFASKFNVSRSGFLAQWCSNKGGRYVTIVEYGGRRKVGAMMVPEGKHGHGWQILNRIFIDVVSFFHLSSWAVKSQGSSGIRQDVTFAMATKGLVVVTGDAGQSSVFLQTSGDGAADITLSKINSLLESKEHELDEKCPAVLSKRELASFNGVDLLVQIMGFRKDVDRLLKMLSTQSQGGRSDLEVPELKDSSQLIGALVSSEPKVWESSEQPGGSKNMEGGGLSCRGDVLCTLGLFGHVGDVVVDGQVGSSLGVGGRVRDFLEIGGLDVFEKNGDPVDCARSDVLVGGEVVCKTVCDDCFVEGEMVEHRGSLMGMLHGSGSLLKEGLTVSRCGKEGEFLRVGGG</sequence>
<proteinExistence type="predicted"/>
<evidence type="ECO:0000313" key="2">
    <source>
        <dbReference type="Proteomes" id="UP000516437"/>
    </source>
</evidence>
<keyword evidence="2" id="KW-1185">Reference proteome</keyword>
<comment type="caution">
    <text evidence="1">The sequence shown here is derived from an EMBL/GenBank/DDBJ whole genome shotgun (WGS) entry which is preliminary data.</text>
</comment>
<gene>
    <name evidence="1" type="ORF">CJ030_MR3G001138</name>
</gene>